<dbReference type="PANTHER" id="PTHR34825:SF1">
    <property type="entry name" value="AAA-ATPASE-LIKE DOMAIN-CONTAINING PROTEIN"/>
    <property type="match status" value="1"/>
</dbReference>
<reference evidence="2" key="2">
    <citation type="journal article" date="2021" name="PeerJ">
        <title>Extensive microbial diversity within the chicken gut microbiome revealed by metagenomics and culture.</title>
        <authorList>
            <person name="Gilroy R."/>
            <person name="Ravi A."/>
            <person name="Getino M."/>
            <person name="Pursley I."/>
            <person name="Horton D.L."/>
            <person name="Alikhan N.F."/>
            <person name="Baker D."/>
            <person name="Gharbi K."/>
            <person name="Hall N."/>
            <person name="Watson M."/>
            <person name="Adriaenssens E.M."/>
            <person name="Foster-Nyarko E."/>
            <person name="Jarju S."/>
            <person name="Secka A."/>
            <person name="Antonio M."/>
            <person name="Oren A."/>
            <person name="Chaudhuri R.R."/>
            <person name="La Ragione R."/>
            <person name="Hildebrand F."/>
            <person name="Pallen M.J."/>
        </authorList>
    </citation>
    <scope>NUCLEOTIDE SEQUENCE</scope>
    <source>
        <strain evidence="2">17213</strain>
    </source>
</reference>
<dbReference type="EMBL" id="JADINH010000115">
    <property type="protein sequence ID" value="MBO8415821.1"/>
    <property type="molecule type" value="Genomic_DNA"/>
</dbReference>
<protein>
    <submittedName>
        <fullName evidence="2">AAA family ATPase</fullName>
    </submittedName>
</protein>
<name>A0A9D9GTA6_9GAMM</name>
<dbReference type="PANTHER" id="PTHR34825">
    <property type="entry name" value="CONSERVED PROTEIN, WITH A WEAK D-GALACTARATE DEHYDRATASE/ALTRONATE HYDROLASE DOMAIN"/>
    <property type="match status" value="1"/>
</dbReference>
<dbReference type="Proteomes" id="UP000823631">
    <property type="component" value="Unassembled WGS sequence"/>
</dbReference>
<evidence type="ECO:0000313" key="2">
    <source>
        <dbReference type="EMBL" id="MBO8415821.1"/>
    </source>
</evidence>
<comment type="caution">
    <text evidence="2">The sequence shown here is derived from an EMBL/GenBank/DDBJ whole genome shotgun (WGS) entry which is preliminary data.</text>
</comment>
<organism evidence="2 3">
    <name type="scientific">Candidatus Avisuccinivibrio stercorigallinarum</name>
    <dbReference type="NCBI Taxonomy" id="2840704"/>
    <lineage>
        <taxon>Bacteria</taxon>
        <taxon>Pseudomonadati</taxon>
        <taxon>Pseudomonadota</taxon>
        <taxon>Gammaproteobacteria</taxon>
        <taxon>Aeromonadales</taxon>
        <taxon>Succinivibrionaceae</taxon>
        <taxon>Succinivibrionaceae incertae sedis</taxon>
        <taxon>Candidatus Avisuccinivibrio</taxon>
    </lineage>
</organism>
<dbReference type="InterPro" id="IPR018631">
    <property type="entry name" value="AAA-ATPase-like_dom"/>
</dbReference>
<dbReference type="AlphaFoldDB" id="A0A9D9GTA6"/>
<gene>
    <name evidence="2" type="ORF">IAB19_05530</name>
</gene>
<proteinExistence type="predicted"/>
<dbReference type="Pfam" id="PF09820">
    <property type="entry name" value="AAA-ATPase_like"/>
    <property type="match status" value="1"/>
</dbReference>
<accession>A0A9D9GTA6</accession>
<sequence>MTDLCSGAAADRTNECRANSFVRLRKQGLYVDKTERLCTLCQAHWPSLLARPSGFGKTVCLDTIEALFSSGVHTAAFAGLKIARLWRDDHQYQLLRLNFKDLIADMPPGHFNLDVFKDRLSDAIIRQGLKLGFKPEFAKLKQEYPPAGVLLRFLQAGIKLRTVILIDDLDEPLFAAAAQPESLQQTANLLTALLSVIKNSMQYIRCGMLTARSYFSGDHSSGTAGWFRCLFDEYDNKLCGFTRAEVAALGLNADELERRCGGYSFALHCTERVCRPASVLHYLGVKEGAGPLQLNAGLLDLTCRVLKDAPWYLTYPGMAESSIHVESSCDKLLFQQGLLSPAGGIPPRGDAVLTAPNLEAERCLEELFLMASMRRA</sequence>
<reference evidence="2" key="1">
    <citation type="submission" date="2020-10" db="EMBL/GenBank/DDBJ databases">
        <authorList>
            <person name="Gilroy R."/>
        </authorList>
    </citation>
    <scope>NUCLEOTIDE SEQUENCE</scope>
    <source>
        <strain evidence="2">17213</strain>
    </source>
</reference>
<evidence type="ECO:0000313" key="3">
    <source>
        <dbReference type="Proteomes" id="UP000823631"/>
    </source>
</evidence>
<feature type="domain" description="AAA-ATPase-like" evidence="1">
    <location>
        <begin position="19"/>
        <end position="213"/>
    </location>
</feature>
<evidence type="ECO:0000259" key="1">
    <source>
        <dbReference type="Pfam" id="PF09820"/>
    </source>
</evidence>